<evidence type="ECO:0000313" key="3">
    <source>
        <dbReference type="Proteomes" id="UP000296862"/>
    </source>
</evidence>
<dbReference type="PANTHER" id="PTHR34387">
    <property type="entry name" value="SLR1258 PROTEIN"/>
    <property type="match status" value="1"/>
</dbReference>
<organism evidence="2 3">
    <name type="scientific">Flavobacterium sangjuense</name>
    <dbReference type="NCBI Taxonomy" id="2518177"/>
    <lineage>
        <taxon>Bacteria</taxon>
        <taxon>Pseudomonadati</taxon>
        <taxon>Bacteroidota</taxon>
        <taxon>Flavobacteriia</taxon>
        <taxon>Flavobacteriales</taxon>
        <taxon>Flavobacteriaceae</taxon>
        <taxon>Flavobacterium</taxon>
    </lineage>
</organism>
<dbReference type="Pfam" id="PF04402">
    <property type="entry name" value="SIMPL"/>
    <property type="match status" value="1"/>
</dbReference>
<proteinExistence type="predicted"/>
<keyword evidence="3" id="KW-1185">Reference proteome</keyword>
<dbReference type="AlphaFoldDB" id="A0A4P7PRY7"/>
<dbReference type="OrthoDB" id="1242975at2"/>
<evidence type="ECO:0000313" key="2">
    <source>
        <dbReference type="EMBL" id="QBZ97295.1"/>
    </source>
</evidence>
<dbReference type="InterPro" id="IPR007497">
    <property type="entry name" value="SIMPL/DUF541"/>
</dbReference>
<dbReference type="PANTHER" id="PTHR34387:SF1">
    <property type="entry name" value="PERIPLASMIC IMMUNOGENIC PROTEIN"/>
    <property type="match status" value="1"/>
</dbReference>
<evidence type="ECO:0008006" key="4">
    <source>
        <dbReference type="Google" id="ProtNLM"/>
    </source>
</evidence>
<keyword evidence="1" id="KW-0732">Signal</keyword>
<sequence>MKTYFLALFLTVTLSVANAQNLDTRKFIEVTGSAEMSINPDEIELEIVLGEYDDGGKKVKLDDIQNDFYKILKKNKIDTKTLSLDSTNNNWYWWYWWNYRNASYRTKTITLKLNSKTNFLQLVEDLNDKYTQSIRISKTTHNEIQRLRKEVKIEAMKAAKAKATYLLESVGEEIDGLLSAEELPEVNTNYNNFWYGRQSFTSNVSNSVVSNNSSYDDGAIDNAGQIKLRYEVKAKFKIK</sequence>
<feature type="chain" id="PRO_5020592363" description="SIMPL domain-containing protein" evidence="1">
    <location>
        <begin position="20"/>
        <end position="239"/>
    </location>
</feature>
<dbReference type="EMBL" id="CP038810">
    <property type="protein sequence ID" value="QBZ97295.1"/>
    <property type="molecule type" value="Genomic_DNA"/>
</dbReference>
<name>A0A4P7PRY7_9FLAO</name>
<evidence type="ECO:0000256" key="1">
    <source>
        <dbReference type="SAM" id="SignalP"/>
    </source>
</evidence>
<dbReference type="Gene3D" id="3.30.110.170">
    <property type="entry name" value="Protein of unknown function (DUF541), domain 1"/>
    <property type="match status" value="1"/>
</dbReference>
<gene>
    <name evidence="2" type="ORF">GS03_00781</name>
</gene>
<dbReference type="Proteomes" id="UP000296862">
    <property type="component" value="Chromosome"/>
</dbReference>
<accession>A0A4P7PRY7</accession>
<feature type="signal peptide" evidence="1">
    <location>
        <begin position="1"/>
        <end position="19"/>
    </location>
</feature>
<protein>
    <recommendedName>
        <fullName evidence="4">SIMPL domain-containing protein</fullName>
    </recommendedName>
</protein>
<dbReference type="KEGG" id="fsn:GS03_00781"/>
<reference evidence="2 3" key="1">
    <citation type="submission" date="2019-04" db="EMBL/GenBank/DDBJ databases">
        <title>Flavobacterium sp. GS03.</title>
        <authorList>
            <person name="Kim H."/>
        </authorList>
    </citation>
    <scope>NUCLEOTIDE SEQUENCE [LARGE SCALE GENOMIC DNA]</scope>
    <source>
        <strain evidence="2 3">GS03</strain>
    </source>
</reference>
<dbReference type="RefSeq" id="WP_136151263.1">
    <property type="nucleotide sequence ID" value="NZ_CP038810.1"/>
</dbReference>
<dbReference type="GO" id="GO:0006974">
    <property type="term" value="P:DNA damage response"/>
    <property type="evidence" value="ECO:0007669"/>
    <property type="project" value="TreeGrafter"/>
</dbReference>
<dbReference type="InterPro" id="IPR052022">
    <property type="entry name" value="26kDa_periplasmic_antigen"/>
</dbReference>